<sequence>MVGHDVGDGSTSDKGGIQGRFTSDTTSARQAANIGIYKNVQREIINHMSFRHPNIVRFKEVILMPAYLAIVMKYTSGGELFEWICIAGQFPKDERNIEYPRALLIDQ</sequence>
<feature type="domain" description="Protein kinase" evidence="2">
    <location>
        <begin position="35"/>
        <end position="94"/>
    </location>
</feature>
<dbReference type="EMBL" id="BKCJ010009952">
    <property type="protein sequence ID" value="GEU89381.1"/>
    <property type="molecule type" value="Genomic_DNA"/>
</dbReference>
<protein>
    <submittedName>
        <fullName evidence="3">Uncharacterized mitochondrial protein AtMg00820-like</fullName>
    </submittedName>
</protein>
<dbReference type="AlphaFoldDB" id="A0A6L2NSN4"/>
<reference evidence="3" key="1">
    <citation type="journal article" date="2019" name="Sci. Rep.">
        <title>Draft genome of Tanacetum cinerariifolium, the natural source of mosquito coil.</title>
        <authorList>
            <person name="Yamashiro T."/>
            <person name="Shiraishi A."/>
            <person name="Satake H."/>
            <person name="Nakayama K."/>
        </authorList>
    </citation>
    <scope>NUCLEOTIDE SEQUENCE</scope>
</reference>
<dbReference type="Gene3D" id="3.30.200.20">
    <property type="entry name" value="Phosphorylase Kinase, domain 1"/>
    <property type="match status" value="1"/>
</dbReference>
<dbReference type="InterPro" id="IPR000719">
    <property type="entry name" value="Prot_kinase_dom"/>
</dbReference>
<dbReference type="GO" id="GO:0005524">
    <property type="term" value="F:ATP binding"/>
    <property type="evidence" value="ECO:0007669"/>
    <property type="project" value="InterPro"/>
</dbReference>
<accession>A0A6L2NSN4</accession>
<comment type="caution">
    <text evidence="3">The sequence shown here is derived from an EMBL/GenBank/DDBJ whole genome shotgun (WGS) entry which is preliminary data.</text>
</comment>
<evidence type="ECO:0000259" key="2">
    <source>
        <dbReference type="Pfam" id="PF00069"/>
    </source>
</evidence>
<dbReference type="InterPro" id="IPR011009">
    <property type="entry name" value="Kinase-like_dom_sf"/>
</dbReference>
<dbReference type="SUPFAM" id="SSF56112">
    <property type="entry name" value="Protein kinase-like (PK-like)"/>
    <property type="match status" value="1"/>
</dbReference>
<gene>
    <name evidence="3" type="ORF">Tci_061359</name>
</gene>
<evidence type="ECO:0000256" key="1">
    <source>
        <dbReference type="SAM" id="MobiDB-lite"/>
    </source>
</evidence>
<dbReference type="Pfam" id="PF00069">
    <property type="entry name" value="Pkinase"/>
    <property type="match status" value="1"/>
</dbReference>
<proteinExistence type="predicted"/>
<organism evidence="3">
    <name type="scientific">Tanacetum cinerariifolium</name>
    <name type="common">Dalmatian daisy</name>
    <name type="synonym">Chrysanthemum cinerariifolium</name>
    <dbReference type="NCBI Taxonomy" id="118510"/>
    <lineage>
        <taxon>Eukaryota</taxon>
        <taxon>Viridiplantae</taxon>
        <taxon>Streptophyta</taxon>
        <taxon>Embryophyta</taxon>
        <taxon>Tracheophyta</taxon>
        <taxon>Spermatophyta</taxon>
        <taxon>Magnoliopsida</taxon>
        <taxon>eudicotyledons</taxon>
        <taxon>Gunneridae</taxon>
        <taxon>Pentapetalae</taxon>
        <taxon>asterids</taxon>
        <taxon>campanulids</taxon>
        <taxon>Asterales</taxon>
        <taxon>Asteraceae</taxon>
        <taxon>Asteroideae</taxon>
        <taxon>Anthemideae</taxon>
        <taxon>Anthemidinae</taxon>
        <taxon>Tanacetum</taxon>
    </lineage>
</organism>
<evidence type="ECO:0000313" key="3">
    <source>
        <dbReference type="EMBL" id="GEU89381.1"/>
    </source>
</evidence>
<name>A0A6L2NSN4_TANCI</name>
<feature type="region of interest" description="Disordered" evidence="1">
    <location>
        <begin position="1"/>
        <end position="26"/>
    </location>
</feature>
<dbReference type="GO" id="GO:0004672">
    <property type="term" value="F:protein kinase activity"/>
    <property type="evidence" value="ECO:0007669"/>
    <property type="project" value="InterPro"/>
</dbReference>